<accession>A0ABQ5A1Y8</accession>
<dbReference type="EMBL" id="BQNB010011829">
    <property type="protein sequence ID" value="GJS95696.1"/>
    <property type="molecule type" value="Genomic_DNA"/>
</dbReference>
<name>A0ABQ5A1Y8_9ASTR</name>
<evidence type="ECO:0000313" key="3">
    <source>
        <dbReference type="Proteomes" id="UP001151760"/>
    </source>
</evidence>
<organism evidence="2 3">
    <name type="scientific">Tanacetum coccineum</name>
    <dbReference type="NCBI Taxonomy" id="301880"/>
    <lineage>
        <taxon>Eukaryota</taxon>
        <taxon>Viridiplantae</taxon>
        <taxon>Streptophyta</taxon>
        <taxon>Embryophyta</taxon>
        <taxon>Tracheophyta</taxon>
        <taxon>Spermatophyta</taxon>
        <taxon>Magnoliopsida</taxon>
        <taxon>eudicotyledons</taxon>
        <taxon>Gunneridae</taxon>
        <taxon>Pentapetalae</taxon>
        <taxon>asterids</taxon>
        <taxon>campanulids</taxon>
        <taxon>Asterales</taxon>
        <taxon>Asteraceae</taxon>
        <taxon>Asteroideae</taxon>
        <taxon>Anthemideae</taxon>
        <taxon>Anthemidinae</taxon>
        <taxon>Tanacetum</taxon>
    </lineage>
</organism>
<dbReference type="Gene3D" id="4.10.60.10">
    <property type="entry name" value="Zinc finger, CCHC-type"/>
    <property type="match status" value="1"/>
</dbReference>
<evidence type="ECO:0000313" key="2">
    <source>
        <dbReference type="EMBL" id="GJS95696.1"/>
    </source>
</evidence>
<reference evidence="2" key="1">
    <citation type="journal article" date="2022" name="Int. J. Mol. Sci.">
        <title>Draft Genome of Tanacetum Coccineum: Genomic Comparison of Closely Related Tanacetum-Family Plants.</title>
        <authorList>
            <person name="Yamashiro T."/>
            <person name="Shiraishi A."/>
            <person name="Nakayama K."/>
            <person name="Satake H."/>
        </authorList>
    </citation>
    <scope>NUCLEOTIDE SEQUENCE</scope>
</reference>
<gene>
    <name evidence="2" type="ORF">Tco_0802664</name>
</gene>
<evidence type="ECO:0000256" key="1">
    <source>
        <dbReference type="SAM" id="MobiDB-lite"/>
    </source>
</evidence>
<keyword evidence="3" id="KW-1185">Reference proteome</keyword>
<proteinExistence type="predicted"/>
<protein>
    <recommendedName>
        <fullName evidence="4">Gag protein</fullName>
    </recommendedName>
</protein>
<feature type="region of interest" description="Disordered" evidence="1">
    <location>
        <begin position="147"/>
        <end position="182"/>
    </location>
</feature>
<dbReference type="Proteomes" id="UP001151760">
    <property type="component" value="Unassembled WGS sequence"/>
</dbReference>
<reference evidence="2" key="2">
    <citation type="submission" date="2022-01" db="EMBL/GenBank/DDBJ databases">
        <authorList>
            <person name="Yamashiro T."/>
            <person name="Shiraishi A."/>
            <person name="Satake H."/>
            <person name="Nakayama K."/>
        </authorList>
    </citation>
    <scope>NUCLEOTIDE SEQUENCE</scope>
</reference>
<comment type="caution">
    <text evidence="2">The sequence shown here is derived from an EMBL/GenBank/DDBJ whole genome shotgun (WGS) entry which is preliminary data.</text>
</comment>
<evidence type="ECO:0008006" key="4">
    <source>
        <dbReference type="Google" id="ProtNLM"/>
    </source>
</evidence>
<feature type="compositionally biased region" description="Polar residues" evidence="1">
    <location>
        <begin position="157"/>
        <end position="171"/>
    </location>
</feature>
<sequence length="405" mass="46108">MHNNIMAAGSRDHPTMLATGRYAQWQSRFLRYINTRPNAHEMWIAIERLQQGESLNIQDVKTNLFWEFGYFTSQNGESMESYYSRFYKMMNEMIRNNLTVAMMQINLFDVLKQYQKEVNKIRAERIAKNANPLALVVAAQPHPDPYYQAPKSHKSYAPTSKASPPTRSHATTIHKGKEQPNQSHLYMSQLLKKTTGQFGNQRTVTIAGARETVASQVVQQTGIQCFNYKEFGHFAKECRKPKRVKDFTYHKEKMLLFMAKIQEVPTADSGTDTEPLEQVQYNAGYNVFANERQHSEQPESVSNTCVVEKVDSNVIPDSPDMCDNDIQTNQNAVECDDERVSLANLIANLKLDVGENKKIQKQLKKANTSLDHELKECKSILAKTSITLGESNSILDSCLIALTRP</sequence>
<dbReference type="InterPro" id="IPR036875">
    <property type="entry name" value="Znf_CCHC_sf"/>
</dbReference>
<dbReference type="SUPFAM" id="SSF57756">
    <property type="entry name" value="Retrovirus zinc finger-like domains"/>
    <property type="match status" value="1"/>
</dbReference>